<proteinExistence type="predicted"/>
<dbReference type="EMBL" id="AGNK02005177">
    <property type="status" value="NOT_ANNOTATED_CDS"/>
    <property type="molecule type" value="Genomic_DNA"/>
</dbReference>
<reference evidence="2" key="1">
    <citation type="journal article" date="2012" name="Nat. Biotechnol.">
        <title>Reference genome sequence of the model plant Setaria.</title>
        <authorList>
            <person name="Bennetzen J.L."/>
            <person name="Schmutz J."/>
            <person name="Wang H."/>
            <person name="Percifield R."/>
            <person name="Hawkins J."/>
            <person name="Pontaroli A.C."/>
            <person name="Estep M."/>
            <person name="Feng L."/>
            <person name="Vaughn J.N."/>
            <person name="Grimwood J."/>
            <person name="Jenkins J."/>
            <person name="Barry K."/>
            <person name="Lindquist E."/>
            <person name="Hellsten U."/>
            <person name="Deshpande S."/>
            <person name="Wang X."/>
            <person name="Wu X."/>
            <person name="Mitros T."/>
            <person name="Triplett J."/>
            <person name="Yang X."/>
            <person name="Ye C.Y."/>
            <person name="Mauro-Herrera M."/>
            <person name="Wang L."/>
            <person name="Li P."/>
            <person name="Sharma M."/>
            <person name="Sharma R."/>
            <person name="Ronald P.C."/>
            <person name="Panaud O."/>
            <person name="Kellogg E.A."/>
            <person name="Brutnell T.P."/>
            <person name="Doust A.N."/>
            <person name="Tuskan G.A."/>
            <person name="Rokhsar D."/>
            <person name="Devos K.M."/>
        </authorList>
    </citation>
    <scope>NUCLEOTIDE SEQUENCE [LARGE SCALE GENOMIC DNA]</scope>
    <source>
        <strain evidence="2">cv. Yugu1</strain>
    </source>
</reference>
<dbReference type="Proteomes" id="UP000004995">
    <property type="component" value="Unassembled WGS sequence"/>
</dbReference>
<dbReference type="EnsemblPlants" id="KQK95556">
    <property type="protein sequence ID" value="KQK95556"/>
    <property type="gene ID" value="SETIT_027205mg"/>
</dbReference>
<evidence type="ECO:0000313" key="2">
    <source>
        <dbReference type="Proteomes" id="UP000004995"/>
    </source>
</evidence>
<dbReference type="AlphaFoldDB" id="K3ZKU9"/>
<keyword evidence="2" id="KW-1185">Reference proteome</keyword>
<dbReference type="HOGENOM" id="CLU_2853988_0_0_1"/>
<organism evidence="1 2">
    <name type="scientific">Setaria italica</name>
    <name type="common">Foxtail millet</name>
    <name type="synonym">Panicum italicum</name>
    <dbReference type="NCBI Taxonomy" id="4555"/>
    <lineage>
        <taxon>Eukaryota</taxon>
        <taxon>Viridiplantae</taxon>
        <taxon>Streptophyta</taxon>
        <taxon>Embryophyta</taxon>
        <taxon>Tracheophyta</taxon>
        <taxon>Spermatophyta</taxon>
        <taxon>Magnoliopsida</taxon>
        <taxon>Liliopsida</taxon>
        <taxon>Poales</taxon>
        <taxon>Poaceae</taxon>
        <taxon>PACMAD clade</taxon>
        <taxon>Panicoideae</taxon>
        <taxon>Panicodae</taxon>
        <taxon>Paniceae</taxon>
        <taxon>Cenchrinae</taxon>
        <taxon>Setaria</taxon>
    </lineage>
</organism>
<protein>
    <submittedName>
        <fullName evidence="1">Uncharacterized protein</fullName>
    </submittedName>
</protein>
<dbReference type="Gramene" id="KQK95556">
    <property type="protein sequence ID" value="KQK95556"/>
    <property type="gene ID" value="SETIT_027205mg"/>
</dbReference>
<dbReference type="InParanoid" id="K3ZKU9"/>
<accession>K3ZKU9</accession>
<name>K3ZKU9_SETIT</name>
<sequence>MRAERLMRPTDEQGLLRYACRCMALQAPVNYLLRPAATWAEAFGTEGMPWIGKLFFRTALICWCR</sequence>
<dbReference type="OMA" id="TEGMPWI"/>
<evidence type="ECO:0000313" key="1">
    <source>
        <dbReference type="EnsemblPlants" id="KQK95556"/>
    </source>
</evidence>
<reference evidence="1" key="2">
    <citation type="submission" date="2018-08" db="UniProtKB">
        <authorList>
            <consortium name="EnsemblPlants"/>
        </authorList>
    </citation>
    <scope>IDENTIFICATION</scope>
    <source>
        <strain evidence="1">Yugu1</strain>
    </source>
</reference>